<dbReference type="PROSITE" id="PS00893">
    <property type="entry name" value="NUDIX_BOX"/>
    <property type="match status" value="1"/>
</dbReference>
<dbReference type="PANTHER" id="PTHR21340:SF0">
    <property type="entry name" value="BIS(5'-NUCLEOSYL)-TETRAPHOSPHATASE [ASYMMETRICAL]"/>
    <property type="match status" value="1"/>
</dbReference>
<proteinExistence type="inferred from homology"/>
<dbReference type="InterPro" id="IPR020084">
    <property type="entry name" value="NUDIX_hydrolase_CS"/>
</dbReference>
<keyword evidence="4 7" id="KW-0378">Hydrolase</keyword>
<evidence type="ECO:0000256" key="4">
    <source>
        <dbReference type="ARBA" id="ARBA00022801"/>
    </source>
</evidence>
<dbReference type="SUPFAM" id="SSF55811">
    <property type="entry name" value="Nudix"/>
    <property type="match status" value="1"/>
</dbReference>
<accession>A0A9W5TBS0</accession>
<dbReference type="InterPro" id="IPR003565">
    <property type="entry name" value="Tetra_PHTase"/>
</dbReference>
<dbReference type="InterPro" id="IPR000086">
    <property type="entry name" value="NUDIX_hydrolase_dom"/>
</dbReference>
<comment type="caution">
    <text evidence="7">The sequence shown here is derived from an EMBL/GenBank/DDBJ whole genome shotgun (WGS) entry which is preliminary data.</text>
</comment>
<evidence type="ECO:0000256" key="3">
    <source>
        <dbReference type="ARBA" id="ARBA00022741"/>
    </source>
</evidence>
<dbReference type="GO" id="GO:0006167">
    <property type="term" value="P:AMP biosynthetic process"/>
    <property type="evidence" value="ECO:0007669"/>
    <property type="project" value="TreeGrafter"/>
</dbReference>
<dbReference type="PANTHER" id="PTHR21340">
    <property type="entry name" value="DIADENOSINE 5,5-P1,P4-TETRAPHOSPHATE PYROPHOSPHOHYDROLASE MUTT"/>
    <property type="match status" value="1"/>
</dbReference>
<dbReference type="InterPro" id="IPR051325">
    <property type="entry name" value="Nudix_hydrolase_domain"/>
</dbReference>
<dbReference type="Proteomes" id="UP001057455">
    <property type="component" value="Unassembled WGS sequence"/>
</dbReference>
<dbReference type="AlphaFoldDB" id="A0A9W5TBS0"/>
<sequence length="168" mass="19007">MVSSGDIVKAAGIIVYVMDPKLMLPKFLVLKASNRPFHWTPPKGEHTVTKTVVPTITAIMPYAGRLDPGESFIDAAYRETWEESGLKKEAIEMDPSFQETLRYKTNDRDKECVYYLGKLIDPEAKVTISHEHTDYAWVPANSIGEYCDKESLCTMITNADSHIRNRAH</sequence>
<dbReference type="OrthoDB" id="276276at2759"/>
<gene>
    <name evidence="7" type="ORF">BaOVIS_019790</name>
</gene>
<dbReference type="PROSITE" id="PS51462">
    <property type="entry name" value="NUDIX"/>
    <property type="match status" value="1"/>
</dbReference>
<protein>
    <recommendedName>
        <fullName evidence="2">Bis(5'-nucleosyl)-tetraphosphatase [asymmetrical]</fullName>
    </recommendedName>
    <alternativeName>
        <fullName evidence="5">Diadenosine 5',5'''-P1,P4-tetraphosphate asymmetrical hydrolase</fullName>
    </alternativeName>
</protein>
<comment type="similarity">
    <text evidence="1">Belongs to the Nudix hydrolase family.</text>
</comment>
<evidence type="ECO:0000256" key="1">
    <source>
        <dbReference type="ARBA" id="ARBA00005582"/>
    </source>
</evidence>
<dbReference type="EMBL" id="BLIY01000017">
    <property type="protein sequence ID" value="GFE54575.1"/>
    <property type="molecule type" value="Genomic_DNA"/>
</dbReference>
<evidence type="ECO:0000313" key="8">
    <source>
        <dbReference type="Proteomes" id="UP001057455"/>
    </source>
</evidence>
<keyword evidence="3" id="KW-0547">Nucleotide-binding</keyword>
<dbReference type="InterPro" id="IPR015797">
    <property type="entry name" value="NUDIX_hydrolase-like_dom_sf"/>
</dbReference>
<dbReference type="Pfam" id="PF00293">
    <property type="entry name" value="NUDIX"/>
    <property type="match status" value="1"/>
</dbReference>
<dbReference type="CDD" id="cd03428">
    <property type="entry name" value="NUDIX_Ap4A_Nudt2"/>
    <property type="match status" value="1"/>
</dbReference>
<organism evidence="7 8">
    <name type="scientific">Babesia ovis</name>
    <dbReference type="NCBI Taxonomy" id="5869"/>
    <lineage>
        <taxon>Eukaryota</taxon>
        <taxon>Sar</taxon>
        <taxon>Alveolata</taxon>
        <taxon>Apicomplexa</taxon>
        <taxon>Aconoidasida</taxon>
        <taxon>Piroplasmida</taxon>
        <taxon>Babesiidae</taxon>
        <taxon>Babesia</taxon>
    </lineage>
</organism>
<keyword evidence="8" id="KW-1185">Reference proteome</keyword>
<evidence type="ECO:0000256" key="2">
    <source>
        <dbReference type="ARBA" id="ARBA00018911"/>
    </source>
</evidence>
<evidence type="ECO:0000256" key="5">
    <source>
        <dbReference type="ARBA" id="ARBA00032644"/>
    </source>
</evidence>
<name>A0A9W5TBS0_BABOV</name>
<dbReference type="GO" id="GO:0006754">
    <property type="term" value="P:ATP biosynthetic process"/>
    <property type="evidence" value="ECO:0007669"/>
    <property type="project" value="TreeGrafter"/>
</dbReference>
<dbReference type="GO" id="GO:0004081">
    <property type="term" value="F:bis(5'-nucleosyl)-tetraphosphatase (asymmetrical) activity"/>
    <property type="evidence" value="ECO:0007669"/>
    <property type="project" value="TreeGrafter"/>
</dbReference>
<dbReference type="Gene3D" id="3.90.79.10">
    <property type="entry name" value="Nucleoside Triphosphate Pyrophosphohydrolase"/>
    <property type="match status" value="1"/>
</dbReference>
<feature type="domain" description="Nudix hydrolase" evidence="6">
    <location>
        <begin position="6"/>
        <end position="160"/>
    </location>
</feature>
<evidence type="ECO:0000259" key="6">
    <source>
        <dbReference type="PROSITE" id="PS51462"/>
    </source>
</evidence>
<dbReference type="GO" id="GO:0000166">
    <property type="term" value="F:nucleotide binding"/>
    <property type="evidence" value="ECO:0007669"/>
    <property type="project" value="UniProtKB-KW"/>
</dbReference>
<reference evidence="7" key="1">
    <citation type="submission" date="2019-12" db="EMBL/GenBank/DDBJ databases">
        <title>Genome sequence of Babesia ovis.</title>
        <authorList>
            <person name="Yamagishi J."/>
            <person name="Sevinc F."/>
            <person name="Xuan X."/>
        </authorList>
    </citation>
    <scope>NUCLEOTIDE SEQUENCE</scope>
    <source>
        <strain evidence="7">Selcuk</strain>
    </source>
</reference>
<evidence type="ECO:0000313" key="7">
    <source>
        <dbReference type="EMBL" id="GFE54575.1"/>
    </source>
</evidence>